<evidence type="ECO:0000256" key="2">
    <source>
        <dbReference type="ARBA" id="ARBA00022840"/>
    </source>
</evidence>
<proteinExistence type="predicted"/>
<comment type="caution">
    <text evidence="5">The sequence shown here is derived from an EMBL/GenBank/DDBJ whole genome shotgun (WGS) entry which is preliminary data.</text>
</comment>
<dbReference type="InterPro" id="IPR050130">
    <property type="entry name" value="ClpA_ClpB"/>
</dbReference>
<keyword evidence="1" id="KW-0547">Nucleotide-binding</keyword>
<dbReference type="Gene3D" id="1.10.8.60">
    <property type="match status" value="1"/>
</dbReference>
<evidence type="ECO:0000256" key="1">
    <source>
        <dbReference type="ARBA" id="ARBA00022741"/>
    </source>
</evidence>
<dbReference type="PANTHER" id="PTHR11638:SF18">
    <property type="entry name" value="HEAT SHOCK PROTEIN 104"/>
    <property type="match status" value="1"/>
</dbReference>
<dbReference type="GO" id="GO:0016301">
    <property type="term" value="F:kinase activity"/>
    <property type="evidence" value="ECO:0007669"/>
    <property type="project" value="UniProtKB-KW"/>
</dbReference>
<dbReference type="Proteomes" id="UP000436088">
    <property type="component" value="Unassembled WGS sequence"/>
</dbReference>
<dbReference type="AlphaFoldDB" id="A0A6A3CD24"/>
<feature type="transmembrane region" description="Helical" evidence="3">
    <location>
        <begin position="117"/>
        <end position="139"/>
    </location>
</feature>
<dbReference type="PANTHER" id="PTHR11638">
    <property type="entry name" value="ATP-DEPENDENT CLP PROTEASE"/>
    <property type="match status" value="1"/>
</dbReference>
<protein>
    <submittedName>
        <fullName evidence="5">Concanavalin A-like lectin protein kinase family protein</fullName>
    </submittedName>
</protein>
<sequence length="244" mass="28298">MEKQKLFKQYSQEPDSRHPWNADFGFNSATDRRYAFSRQHSFKQPIRDLQTPNFSNDSTKPFLSRNVSSIDIPQGFTLLTMSRKEFSKPKDRNWRINDRFCGFFRVMRTGNRQMKRLLIMISLNVAYSTAELAIGLFTGRVGLKYPLSRELATVLLAAYSISIMDGKRLERVQKRISDRKIQLRVTDAAVQLLGSLGYDPNYGARPVRRVIQQNVENELAKGILRGEFKYEDTTAEASLQETRW</sequence>
<dbReference type="GO" id="GO:0034605">
    <property type="term" value="P:cellular response to heat"/>
    <property type="evidence" value="ECO:0007669"/>
    <property type="project" value="TreeGrafter"/>
</dbReference>
<dbReference type="InterPro" id="IPR019489">
    <property type="entry name" value="Clp_ATPase_C"/>
</dbReference>
<dbReference type="SMART" id="SM01086">
    <property type="entry name" value="ClpB_D2-small"/>
    <property type="match status" value="1"/>
</dbReference>
<dbReference type="GO" id="GO:0005737">
    <property type="term" value="C:cytoplasm"/>
    <property type="evidence" value="ECO:0007669"/>
    <property type="project" value="TreeGrafter"/>
</dbReference>
<keyword evidence="3" id="KW-0472">Membrane</keyword>
<reference evidence="5" key="1">
    <citation type="submission" date="2019-09" db="EMBL/GenBank/DDBJ databases">
        <title>Draft genome information of white flower Hibiscus syriacus.</title>
        <authorList>
            <person name="Kim Y.-M."/>
        </authorList>
    </citation>
    <scope>NUCLEOTIDE SEQUENCE [LARGE SCALE GENOMIC DNA]</scope>
    <source>
        <strain evidence="5">YM2019G1</strain>
    </source>
</reference>
<keyword evidence="2" id="KW-0067">ATP-binding</keyword>
<accession>A0A6A3CD24</accession>
<dbReference type="GO" id="GO:0005524">
    <property type="term" value="F:ATP binding"/>
    <property type="evidence" value="ECO:0007669"/>
    <property type="project" value="UniProtKB-KW"/>
</dbReference>
<organism evidence="5 6">
    <name type="scientific">Hibiscus syriacus</name>
    <name type="common">Rose of Sharon</name>
    <dbReference type="NCBI Taxonomy" id="106335"/>
    <lineage>
        <taxon>Eukaryota</taxon>
        <taxon>Viridiplantae</taxon>
        <taxon>Streptophyta</taxon>
        <taxon>Embryophyta</taxon>
        <taxon>Tracheophyta</taxon>
        <taxon>Spermatophyta</taxon>
        <taxon>Magnoliopsida</taxon>
        <taxon>eudicotyledons</taxon>
        <taxon>Gunneridae</taxon>
        <taxon>Pentapetalae</taxon>
        <taxon>rosids</taxon>
        <taxon>malvids</taxon>
        <taxon>Malvales</taxon>
        <taxon>Malvaceae</taxon>
        <taxon>Malvoideae</taxon>
        <taxon>Hibiscus</taxon>
    </lineage>
</organism>
<name>A0A6A3CD24_HIBSY</name>
<evidence type="ECO:0000313" key="5">
    <source>
        <dbReference type="EMBL" id="KAE8726607.1"/>
    </source>
</evidence>
<evidence type="ECO:0000313" key="6">
    <source>
        <dbReference type="Proteomes" id="UP000436088"/>
    </source>
</evidence>
<dbReference type="GO" id="GO:0030246">
    <property type="term" value="F:carbohydrate binding"/>
    <property type="evidence" value="ECO:0007669"/>
    <property type="project" value="UniProtKB-KW"/>
</dbReference>
<gene>
    <name evidence="5" type="ORF">F3Y22_tig00006570pilonHSYRG00018</name>
</gene>
<dbReference type="Pfam" id="PF10431">
    <property type="entry name" value="ClpB_D2-small"/>
    <property type="match status" value="1"/>
</dbReference>
<keyword evidence="6" id="KW-1185">Reference proteome</keyword>
<keyword evidence="3" id="KW-0812">Transmembrane</keyword>
<evidence type="ECO:0000256" key="3">
    <source>
        <dbReference type="SAM" id="Phobius"/>
    </source>
</evidence>
<feature type="domain" description="Clp ATPase C-terminal" evidence="4">
    <location>
        <begin position="156"/>
        <end position="239"/>
    </location>
</feature>
<evidence type="ECO:0000259" key="4">
    <source>
        <dbReference type="SMART" id="SM01086"/>
    </source>
</evidence>
<keyword evidence="3" id="KW-1133">Transmembrane helix</keyword>
<dbReference type="EMBL" id="VEPZ02000351">
    <property type="protein sequence ID" value="KAE8726607.1"/>
    <property type="molecule type" value="Genomic_DNA"/>
</dbReference>
<dbReference type="GO" id="GO:0016887">
    <property type="term" value="F:ATP hydrolysis activity"/>
    <property type="evidence" value="ECO:0007669"/>
    <property type="project" value="TreeGrafter"/>
</dbReference>